<dbReference type="Pfam" id="PF07893">
    <property type="entry name" value="DUF1668"/>
    <property type="match status" value="1"/>
</dbReference>
<dbReference type="Gramene" id="TKW29621">
    <property type="protein sequence ID" value="TKW29621"/>
    <property type="gene ID" value="SEVIR_3G407800v2"/>
</dbReference>
<sequence length="365" mass="40540">MSLPRLSRQSLHLVLRAGRDLHALTSMDISRLFYPSREEAKAAETKSKEDSSLRVGKGSLPVPSIYYSPLRSPVSELASDRLKDAFALFGKSKVLCSDAGGFATMYNAESHSFLSVPELNSPKGARYIAISIPHVDSAMFGDKLRGNHTDSLYMMAMVPGELCSFEMLAYYPKSRWRWRPLPPPPFHSDPKYRTPDSIPFALVGGTRILVSSDRATYSFDTVAMEWSKAGDWVLPFLSKLEYDTELKMWFGISTRSPCGELCAVDLSAVALGSCDELPVVQHVGLDVDLPQKYWKLMDAAVVNLGSGRFCIARFFVVVDDHDEYQSHAVVFTGVEVAPSHEEEGVLSMVNHKSECLVTDEIEQVL</sequence>
<name>A0A4U6VIZ5_SETVI</name>
<dbReference type="OMA" id="EYQSHAV"/>
<organism evidence="1 2">
    <name type="scientific">Setaria viridis</name>
    <name type="common">Green bristlegrass</name>
    <name type="synonym">Setaria italica subsp. viridis</name>
    <dbReference type="NCBI Taxonomy" id="4556"/>
    <lineage>
        <taxon>Eukaryota</taxon>
        <taxon>Viridiplantae</taxon>
        <taxon>Streptophyta</taxon>
        <taxon>Embryophyta</taxon>
        <taxon>Tracheophyta</taxon>
        <taxon>Spermatophyta</taxon>
        <taxon>Magnoliopsida</taxon>
        <taxon>Liliopsida</taxon>
        <taxon>Poales</taxon>
        <taxon>Poaceae</taxon>
        <taxon>PACMAD clade</taxon>
        <taxon>Panicoideae</taxon>
        <taxon>Panicodae</taxon>
        <taxon>Paniceae</taxon>
        <taxon>Cenchrinae</taxon>
        <taxon>Setaria</taxon>
    </lineage>
</organism>
<dbReference type="PANTHER" id="PTHR33085">
    <property type="entry name" value="OS12G0113100 PROTEIN-RELATED"/>
    <property type="match status" value="1"/>
</dbReference>
<dbReference type="AlphaFoldDB" id="A0A4U6VIZ5"/>
<evidence type="ECO:0000313" key="2">
    <source>
        <dbReference type="Proteomes" id="UP000298652"/>
    </source>
</evidence>
<proteinExistence type="predicted"/>
<protein>
    <recommendedName>
        <fullName evidence="3">F-box associated domain-containing protein</fullName>
    </recommendedName>
</protein>
<dbReference type="PANTHER" id="PTHR33085:SF100">
    <property type="entry name" value="F-BOX ASSOCIATED DOMAIN-CONTAINING PROTEIN"/>
    <property type="match status" value="1"/>
</dbReference>
<evidence type="ECO:0008006" key="3">
    <source>
        <dbReference type="Google" id="ProtNLM"/>
    </source>
</evidence>
<evidence type="ECO:0000313" key="1">
    <source>
        <dbReference type="EMBL" id="TKW29621.1"/>
    </source>
</evidence>
<dbReference type="InterPro" id="IPR012871">
    <property type="entry name" value="DUF1668_ORYSA"/>
</dbReference>
<keyword evidence="2" id="KW-1185">Reference proteome</keyword>
<gene>
    <name evidence="1" type="ORF">SEVIR_3G407800v2</name>
</gene>
<dbReference type="EMBL" id="CM016554">
    <property type="protein sequence ID" value="TKW29621.1"/>
    <property type="molecule type" value="Genomic_DNA"/>
</dbReference>
<dbReference type="Proteomes" id="UP000298652">
    <property type="component" value="Chromosome 3"/>
</dbReference>
<reference evidence="1" key="1">
    <citation type="submission" date="2019-03" db="EMBL/GenBank/DDBJ databases">
        <title>WGS assembly of Setaria viridis.</title>
        <authorList>
            <person name="Huang P."/>
            <person name="Jenkins J."/>
            <person name="Grimwood J."/>
            <person name="Barry K."/>
            <person name="Healey A."/>
            <person name="Mamidi S."/>
            <person name="Sreedasyam A."/>
            <person name="Shu S."/>
            <person name="Feldman M."/>
            <person name="Wu J."/>
            <person name="Yu Y."/>
            <person name="Chen C."/>
            <person name="Johnson J."/>
            <person name="Rokhsar D."/>
            <person name="Baxter I."/>
            <person name="Schmutz J."/>
            <person name="Brutnell T."/>
            <person name="Kellogg E."/>
        </authorList>
    </citation>
    <scope>NUCLEOTIDE SEQUENCE [LARGE SCALE GENOMIC DNA]</scope>
</reference>
<accession>A0A4U6VIZ5</accession>